<evidence type="ECO:0000313" key="3">
    <source>
        <dbReference type="Proteomes" id="UP001153620"/>
    </source>
</evidence>
<accession>A0A9P0NCT7</accession>
<dbReference type="GO" id="GO:0030041">
    <property type="term" value="P:actin filament polymerization"/>
    <property type="evidence" value="ECO:0007669"/>
    <property type="project" value="TreeGrafter"/>
</dbReference>
<dbReference type="GO" id="GO:0005737">
    <property type="term" value="C:cytoplasm"/>
    <property type="evidence" value="ECO:0007669"/>
    <property type="project" value="TreeGrafter"/>
</dbReference>
<name>A0A9P0NCT7_9DIPT</name>
<keyword evidence="3" id="KW-1185">Reference proteome</keyword>
<dbReference type="InterPro" id="IPR011990">
    <property type="entry name" value="TPR-like_helical_dom_sf"/>
</dbReference>
<dbReference type="EMBL" id="OU895878">
    <property type="protein sequence ID" value="CAH1718082.1"/>
    <property type="molecule type" value="Genomic_DNA"/>
</dbReference>
<feature type="signal peptide" evidence="1">
    <location>
        <begin position="1"/>
        <end position="25"/>
    </location>
</feature>
<protein>
    <submittedName>
        <fullName evidence="2">Uncharacterized protein</fullName>
    </submittedName>
</protein>
<reference evidence="2" key="1">
    <citation type="submission" date="2022-01" db="EMBL/GenBank/DDBJ databases">
        <authorList>
            <person name="King R."/>
        </authorList>
    </citation>
    <scope>NUCLEOTIDE SEQUENCE</scope>
</reference>
<dbReference type="GO" id="GO:0015629">
    <property type="term" value="C:actin cytoskeleton"/>
    <property type="evidence" value="ECO:0007669"/>
    <property type="project" value="TreeGrafter"/>
</dbReference>
<dbReference type="PANTHER" id="PTHR16091:SF1">
    <property type="entry name" value="TETRATRICOPEPTIDE REPEAT PROTEIN 17"/>
    <property type="match status" value="1"/>
</dbReference>
<evidence type="ECO:0000256" key="1">
    <source>
        <dbReference type="SAM" id="SignalP"/>
    </source>
</evidence>
<keyword evidence="1" id="KW-0732">Signal</keyword>
<dbReference type="Gene3D" id="1.25.40.10">
    <property type="entry name" value="Tetratricopeptide repeat domain"/>
    <property type="match status" value="1"/>
</dbReference>
<dbReference type="SUPFAM" id="SSF48452">
    <property type="entry name" value="TPR-like"/>
    <property type="match status" value="1"/>
</dbReference>
<dbReference type="Proteomes" id="UP001153620">
    <property type="component" value="Chromosome 2"/>
</dbReference>
<reference evidence="2" key="2">
    <citation type="submission" date="2022-10" db="EMBL/GenBank/DDBJ databases">
        <authorList>
            <consortium name="ENA_rothamsted_submissions"/>
            <consortium name="culmorum"/>
            <person name="King R."/>
        </authorList>
    </citation>
    <scope>NUCLEOTIDE SEQUENCE</scope>
</reference>
<sequence length="457" mass="52968">MFDITKLSLFCFLLAFPSSCNLSFGVTHWQLNNELNIILPLLTSPYYMKNSHDLVAFLNQSAYKKKLDDLMKELVSIKANLTSKMNSLDLFSNELTKKISCIPQYFIDESDLYNQLTKHYFHRINYKLNIDALSSSAKSQLPKCNEIYPLDFNVGLFEHLEAMKKRNKLKMEPEETLGTKDLSSIMGISSSNFPSAIYTQLKSNSNSWKLYTLASFYWRYKGSAKEAIECARRAIYFAPRKYKDIPLLSLGTIFQRSNYINDSVVVIKAAIDHAPSIAENVWSLGNSLMMLSQFNQSLENFHKVEKLDSGYGPKVNFIKKSINCFRDLKITLITMENSLDEILPGLEKYTSLKREFEEYHDKLEREQVPLKIRYYEGFDQQKASLIQRSQICSTRIKDNEEPVLFCDFLSDIQLVMQDFALDILNNYVELKKELIATYKINSLGVYKKIFVENYSEL</sequence>
<dbReference type="PANTHER" id="PTHR16091">
    <property type="entry name" value="TTC17 PROTEIN"/>
    <property type="match status" value="1"/>
</dbReference>
<gene>
    <name evidence="2" type="ORF">CHIRRI_LOCUS5510</name>
</gene>
<evidence type="ECO:0000313" key="2">
    <source>
        <dbReference type="EMBL" id="CAH1718082.1"/>
    </source>
</evidence>
<organism evidence="2 3">
    <name type="scientific">Chironomus riparius</name>
    <dbReference type="NCBI Taxonomy" id="315576"/>
    <lineage>
        <taxon>Eukaryota</taxon>
        <taxon>Metazoa</taxon>
        <taxon>Ecdysozoa</taxon>
        <taxon>Arthropoda</taxon>
        <taxon>Hexapoda</taxon>
        <taxon>Insecta</taxon>
        <taxon>Pterygota</taxon>
        <taxon>Neoptera</taxon>
        <taxon>Endopterygota</taxon>
        <taxon>Diptera</taxon>
        <taxon>Nematocera</taxon>
        <taxon>Chironomoidea</taxon>
        <taxon>Chironomidae</taxon>
        <taxon>Chironominae</taxon>
        <taxon>Chironomus</taxon>
    </lineage>
</organism>
<dbReference type="OrthoDB" id="10017393at2759"/>
<feature type="chain" id="PRO_5040405308" evidence="1">
    <location>
        <begin position="26"/>
        <end position="457"/>
    </location>
</feature>
<proteinExistence type="predicted"/>
<dbReference type="AlphaFoldDB" id="A0A9P0NCT7"/>
<dbReference type="InterPro" id="IPR052630">
    <property type="entry name" value="TTC17"/>
</dbReference>